<dbReference type="FunFam" id="3.30.500.10:FF:000005">
    <property type="entry name" value="MHC class I antigen ZKA transcript variant 1"/>
    <property type="match status" value="1"/>
</dbReference>
<dbReference type="STRING" id="32507.ENSNBRP00000007189"/>
<keyword evidence="5" id="KW-1185">Reference proteome</keyword>
<dbReference type="SUPFAM" id="SSF54452">
    <property type="entry name" value="MHC antigen-recognition domain"/>
    <property type="match status" value="1"/>
</dbReference>
<dbReference type="SMART" id="SM00407">
    <property type="entry name" value="IGc1"/>
    <property type="match status" value="1"/>
</dbReference>
<dbReference type="GO" id="GO:0005615">
    <property type="term" value="C:extracellular space"/>
    <property type="evidence" value="ECO:0007669"/>
    <property type="project" value="TreeGrafter"/>
</dbReference>
<evidence type="ECO:0000313" key="5">
    <source>
        <dbReference type="Proteomes" id="UP000261580"/>
    </source>
</evidence>
<dbReference type="Pfam" id="PF00129">
    <property type="entry name" value="MHC_I"/>
    <property type="match status" value="1"/>
</dbReference>
<dbReference type="InterPro" id="IPR007110">
    <property type="entry name" value="Ig-like_dom"/>
</dbReference>
<dbReference type="InterPro" id="IPR011161">
    <property type="entry name" value="MHC_I-like_Ag-recog"/>
</dbReference>
<protein>
    <recommendedName>
        <fullName evidence="3">Ig-like domain-containing protein</fullName>
    </recommendedName>
</protein>
<dbReference type="GeneTree" id="ENSGT01150000287002"/>
<dbReference type="GO" id="GO:0009897">
    <property type="term" value="C:external side of plasma membrane"/>
    <property type="evidence" value="ECO:0007669"/>
    <property type="project" value="TreeGrafter"/>
</dbReference>
<evidence type="ECO:0000256" key="1">
    <source>
        <dbReference type="ARBA" id="ARBA00023180"/>
    </source>
</evidence>
<dbReference type="PRINTS" id="PR01638">
    <property type="entry name" value="MHCCLASSI"/>
</dbReference>
<dbReference type="InterPro" id="IPR011162">
    <property type="entry name" value="MHC_I/II-like_Ag-recog"/>
</dbReference>
<organism evidence="4 5">
    <name type="scientific">Neolamprologus brichardi</name>
    <name type="common">Fairy cichlid</name>
    <name type="synonym">Lamprologus brichardi</name>
    <dbReference type="NCBI Taxonomy" id="32507"/>
    <lineage>
        <taxon>Eukaryota</taxon>
        <taxon>Metazoa</taxon>
        <taxon>Chordata</taxon>
        <taxon>Craniata</taxon>
        <taxon>Vertebrata</taxon>
        <taxon>Euteleostomi</taxon>
        <taxon>Actinopterygii</taxon>
        <taxon>Neopterygii</taxon>
        <taxon>Teleostei</taxon>
        <taxon>Neoteleostei</taxon>
        <taxon>Acanthomorphata</taxon>
        <taxon>Ovalentaria</taxon>
        <taxon>Cichlomorphae</taxon>
        <taxon>Cichliformes</taxon>
        <taxon>Cichlidae</taxon>
        <taxon>African cichlids</taxon>
        <taxon>Pseudocrenilabrinae</taxon>
        <taxon>Lamprologini</taxon>
        <taxon>Neolamprologus</taxon>
    </lineage>
</organism>
<dbReference type="Gene3D" id="3.30.500.10">
    <property type="entry name" value="MHC class I-like antigen recognition-like"/>
    <property type="match status" value="1"/>
</dbReference>
<dbReference type="GO" id="GO:0006955">
    <property type="term" value="P:immune response"/>
    <property type="evidence" value="ECO:0007669"/>
    <property type="project" value="TreeGrafter"/>
</dbReference>
<proteinExistence type="inferred from homology"/>
<dbReference type="InterPro" id="IPR050208">
    <property type="entry name" value="MHC_class-I_related"/>
</dbReference>
<dbReference type="Proteomes" id="UP000261580">
    <property type="component" value="Unassembled WGS sequence"/>
</dbReference>
<dbReference type="AlphaFoldDB" id="A0A3Q4MD74"/>
<evidence type="ECO:0000259" key="3">
    <source>
        <dbReference type="PROSITE" id="PS50835"/>
    </source>
</evidence>
<accession>A0A3Q4MD74</accession>
<dbReference type="PANTHER" id="PTHR16675:SF193">
    <property type="entry name" value="LOC571647 PROTEIN-RELATED"/>
    <property type="match status" value="1"/>
</dbReference>
<evidence type="ECO:0000256" key="2">
    <source>
        <dbReference type="RuleBase" id="RU004439"/>
    </source>
</evidence>
<comment type="similarity">
    <text evidence="2">Belongs to the MHC class I family.</text>
</comment>
<name>A0A3Q4MD74_NEOBR</name>
<reference evidence="4" key="1">
    <citation type="submission" date="2025-08" db="UniProtKB">
        <authorList>
            <consortium name="Ensembl"/>
        </authorList>
    </citation>
    <scope>IDENTIFICATION</scope>
</reference>
<dbReference type="InterPro" id="IPR036179">
    <property type="entry name" value="Ig-like_dom_sf"/>
</dbReference>
<reference evidence="4" key="2">
    <citation type="submission" date="2025-09" db="UniProtKB">
        <authorList>
            <consortium name="Ensembl"/>
        </authorList>
    </citation>
    <scope>IDENTIFICATION</scope>
</reference>
<sequence length="392" mass="45594">MWESSRGPNTFASHCTCSVKDKRWWCIWCFSPVGNKYISLYVFPPVGLSENHSLTYIYTGLSKPVGLPGIHEFTAMGLLDDKMIDYFDSENQAKIPKQEWMKTCVPENYWKEGTQSRKNKLQWFKESINILMQQMGQNDSVLHVLQWMVGCEVEMQPGGKLKFLQGFWKYNYDGDDFLYLDNKGQEWGAVNYVAELTKRKWDHYWNAKGYTKNYLENTCIDWLSNLLNCGQQQLRNTSAPEVYAIKKEAKVKTNITLICLVTGFYQKDIIMRIKRNEYILTEKDGLISSGVVPNGDETSQRSDHVEVLKSDLSMYSCEVIHSAKKIIKFWGKKLLFCFCHLSKVRFTDSLEDSLYKTPKHRLNNVVYAVQCSEECTDLYIGETKQPLHKYTT</sequence>
<dbReference type="InterPro" id="IPR037055">
    <property type="entry name" value="MHC_I-like_Ag-recog_sf"/>
</dbReference>
<dbReference type="InterPro" id="IPR001039">
    <property type="entry name" value="MHC_I_a_a1/a2"/>
</dbReference>
<feature type="domain" description="Ig-like" evidence="3">
    <location>
        <begin position="240"/>
        <end position="328"/>
    </location>
</feature>
<dbReference type="SUPFAM" id="SSF48726">
    <property type="entry name" value="Immunoglobulin"/>
    <property type="match status" value="1"/>
</dbReference>
<dbReference type="PANTHER" id="PTHR16675">
    <property type="entry name" value="MHC CLASS I-RELATED"/>
    <property type="match status" value="1"/>
</dbReference>
<dbReference type="PROSITE" id="PS50835">
    <property type="entry name" value="IG_LIKE"/>
    <property type="match status" value="1"/>
</dbReference>
<keyword evidence="1" id="KW-0325">Glycoprotein</keyword>
<dbReference type="Pfam" id="PF07654">
    <property type="entry name" value="C1-set"/>
    <property type="match status" value="1"/>
</dbReference>
<evidence type="ECO:0000313" key="4">
    <source>
        <dbReference type="Ensembl" id="ENSNBRP00000007189.1"/>
    </source>
</evidence>
<dbReference type="Bgee" id="ENSNBRG00000005290">
    <property type="expression patterns" value="Expressed in mesonephros and 6 other cell types or tissues"/>
</dbReference>
<dbReference type="InterPro" id="IPR003597">
    <property type="entry name" value="Ig_C1-set"/>
</dbReference>
<dbReference type="InterPro" id="IPR013783">
    <property type="entry name" value="Ig-like_fold"/>
</dbReference>
<dbReference type="Gene3D" id="2.60.40.10">
    <property type="entry name" value="Immunoglobulins"/>
    <property type="match status" value="1"/>
</dbReference>
<dbReference type="Ensembl" id="ENSNBRT00000007392.1">
    <property type="protein sequence ID" value="ENSNBRP00000007189.1"/>
    <property type="gene ID" value="ENSNBRG00000005290.1"/>
</dbReference>